<dbReference type="RefSeq" id="WP_344925903.1">
    <property type="nucleotide sequence ID" value="NZ_BAABCW010000004.1"/>
</dbReference>
<dbReference type="PANTHER" id="PTHR12526:SF630">
    <property type="entry name" value="GLYCOSYLTRANSFERASE"/>
    <property type="match status" value="1"/>
</dbReference>
<evidence type="ECO:0000313" key="4">
    <source>
        <dbReference type="Proteomes" id="UP001500459"/>
    </source>
</evidence>
<organism evidence="3 4">
    <name type="scientific">Aquimarina addita</name>
    <dbReference type="NCBI Taxonomy" id="870485"/>
    <lineage>
        <taxon>Bacteria</taxon>
        <taxon>Pseudomonadati</taxon>
        <taxon>Bacteroidota</taxon>
        <taxon>Flavobacteriia</taxon>
        <taxon>Flavobacteriales</taxon>
        <taxon>Flavobacteriaceae</taxon>
        <taxon>Aquimarina</taxon>
    </lineage>
</organism>
<proteinExistence type="predicted"/>
<comment type="caution">
    <text evidence="3">The sequence shown here is derived from an EMBL/GenBank/DDBJ whole genome shotgun (WGS) entry which is preliminary data.</text>
</comment>
<evidence type="ECO:0000259" key="2">
    <source>
        <dbReference type="Pfam" id="PF13439"/>
    </source>
</evidence>
<name>A0ABP7XFD3_9FLAO</name>
<sequence length="360" mass="40744">MKILQIINSLHFGGAEKLLVESIPLYKEKGLIMDILLLNGERTPFYDELKNKNVNIIHLNSNRSLYSPLHINALRKYLKRYDIVHVHLFPALYWVALANIFKTKKPKLVLTEHNTENRRRKITIFKYLDKFIYSKFSRIIAISDGVASNLKTHLSNSKTSISVINNGINLEAIKKATPYKNSDLGIPEESKVVIQVSSFTSQKDQKTLIKAMSSISKNVHLLLIGDGPLKNENEALVKKLQLEQRVHFLGHRSDVPKLVNTADISVLSSHYEGFGLAIVEGMAAGNASIGSNVPGLSEIIGQDGVLFEPGHDRELQDIIEKLISDKDYYKQISEKCLKKSNQYDINQMVEKYINVYNEIT</sequence>
<dbReference type="SUPFAM" id="SSF53756">
    <property type="entry name" value="UDP-Glycosyltransferase/glycogen phosphorylase"/>
    <property type="match status" value="1"/>
</dbReference>
<feature type="domain" description="Glycosyl transferase family 1" evidence="1">
    <location>
        <begin position="183"/>
        <end position="335"/>
    </location>
</feature>
<accession>A0ABP7XFD3</accession>
<reference evidence="4" key="1">
    <citation type="journal article" date="2019" name="Int. J. Syst. Evol. Microbiol.">
        <title>The Global Catalogue of Microorganisms (GCM) 10K type strain sequencing project: providing services to taxonomists for standard genome sequencing and annotation.</title>
        <authorList>
            <consortium name="The Broad Institute Genomics Platform"/>
            <consortium name="The Broad Institute Genome Sequencing Center for Infectious Disease"/>
            <person name="Wu L."/>
            <person name="Ma J."/>
        </authorList>
    </citation>
    <scope>NUCLEOTIDE SEQUENCE [LARGE SCALE GENOMIC DNA]</scope>
    <source>
        <strain evidence="4">JCM 17106</strain>
    </source>
</reference>
<evidence type="ECO:0000313" key="3">
    <source>
        <dbReference type="EMBL" id="GAA4114377.1"/>
    </source>
</evidence>
<dbReference type="Gene3D" id="3.40.50.2000">
    <property type="entry name" value="Glycogen Phosphorylase B"/>
    <property type="match status" value="2"/>
</dbReference>
<gene>
    <name evidence="3" type="ORF">GCM10022393_13760</name>
</gene>
<dbReference type="Pfam" id="PF00534">
    <property type="entry name" value="Glycos_transf_1"/>
    <property type="match status" value="1"/>
</dbReference>
<evidence type="ECO:0000259" key="1">
    <source>
        <dbReference type="Pfam" id="PF00534"/>
    </source>
</evidence>
<dbReference type="EMBL" id="BAABCW010000004">
    <property type="protein sequence ID" value="GAA4114377.1"/>
    <property type="molecule type" value="Genomic_DNA"/>
</dbReference>
<dbReference type="PANTHER" id="PTHR12526">
    <property type="entry name" value="GLYCOSYLTRANSFERASE"/>
    <property type="match status" value="1"/>
</dbReference>
<protein>
    <submittedName>
        <fullName evidence="3">Glycosyltransferase family 1 protein</fullName>
    </submittedName>
</protein>
<dbReference type="InterPro" id="IPR028098">
    <property type="entry name" value="Glyco_trans_4-like_N"/>
</dbReference>
<dbReference type="InterPro" id="IPR001296">
    <property type="entry name" value="Glyco_trans_1"/>
</dbReference>
<dbReference type="Proteomes" id="UP001500459">
    <property type="component" value="Unassembled WGS sequence"/>
</dbReference>
<dbReference type="Pfam" id="PF13439">
    <property type="entry name" value="Glyco_transf_4"/>
    <property type="match status" value="1"/>
</dbReference>
<feature type="domain" description="Glycosyltransferase subfamily 4-like N-terminal" evidence="2">
    <location>
        <begin position="13"/>
        <end position="171"/>
    </location>
</feature>
<keyword evidence="4" id="KW-1185">Reference proteome</keyword>